<name>A0A926WFC1_9NOST</name>
<evidence type="ECO:0000256" key="3">
    <source>
        <dbReference type="PIRSR" id="PIRSR004848-1"/>
    </source>
</evidence>
<evidence type="ECO:0000256" key="2">
    <source>
        <dbReference type="HAMAP-Rule" id="MF_02087"/>
    </source>
</evidence>
<dbReference type="AlphaFoldDB" id="A0A926WFC1"/>
<dbReference type="Proteomes" id="UP000662185">
    <property type="component" value="Unassembled WGS sequence"/>
</dbReference>
<evidence type="ECO:0000256" key="1">
    <source>
        <dbReference type="ARBA" id="ARBA00022898"/>
    </source>
</evidence>
<dbReference type="EMBL" id="JACJQU010000003">
    <property type="protein sequence ID" value="MBD2293397.1"/>
    <property type="molecule type" value="Genomic_DNA"/>
</dbReference>
<dbReference type="FunFam" id="3.20.20.10:FF:000018">
    <property type="entry name" value="Pyridoxal phosphate homeostasis protein"/>
    <property type="match status" value="1"/>
</dbReference>
<dbReference type="PIRSF" id="PIRSF004848">
    <property type="entry name" value="YBL036c_PLPDEIII"/>
    <property type="match status" value="1"/>
</dbReference>
<comment type="function">
    <text evidence="2">Pyridoxal 5'-phosphate (PLP)-binding protein, which is involved in PLP homeostasis.</text>
</comment>
<accession>A0A926WFC1</accession>
<proteinExistence type="inferred from homology"/>
<dbReference type="InterPro" id="IPR011078">
    <property type="entry name" value="PyrdxlP_homeostasis"/>
</dbReference>
<dbReference type="Gene3D" id="3.20.20.10">
    <property type="entry name" value="Alanine racemase"/>
    <property type="match status" value="1"/>
</dbReference>
<feature type="domain" description="Alanine racemase N-terminal" evidence="5">
    <location>
        <begin position="5"/>
        <end position="220"/>
    </location>
</feature>
<organism evidence="6 7">
    <name type="scientific">Anabaena sphaerica FACHB-251</name>
    <dbReference type="NCBI Taxonomy" id="2692883"/>
    <lineage>
        <taxon>Bacteria</taxon>
        <taxon>Bacillati</taxon>
        <taxon>Cyanobacteriota</taxon>
        <taxon>Cyanophyceae</taxon>
        <taxon>Nostocales</taxon>
        <taxon>Nostocaceae</taxon>
        <taxon>Anabaena</taxon>
    </lineage>
</organism>
<comment type="similarity">
    <text evidence="2 4">Belongs to the pyridoxal phosphate-binding protein YggS/PROSC family.</text>
</comment>
<keyword evidence="1 2" id="KW-0663">Pyridoxal phosphate</keyword>
<comment type="cofactor">
    <cofactor evidence="3">
        <name>pyridoxal 5'-phosphate</name>
        <dbReference type="ChEBI" id="CHEBI:597326"/>
    </cofactor>
</comment>
<dbReference type="InterPro" id="IPR001608">
    <property type="entry name" value="Ala_racemase_N"/>
</dbReference>
<dbReference type="InterPro" id="IPR029066">
    <property type="entry name" value="PLP-binding_barrel"/>
</dbReference>
<protein>
    <recommendedName>
        <fullName evidence="2">Pyridoxal phosphate homeostasis protein</fullName>
        <shortName evidence="2">PLP homeostasis protein</shortName>
    </recommendedName>
</protein>
<evidence type="ECO:0000256" key="4">
    <source>
        <dbReference type="RuleBase" id="RU004514"/>
    </source>
</evidence>
<comment type="caution">
    <text evidence="6">The sequence shown here is derived from an EMBL/GenBank/DDBJ whole genome shotgun (WGS) entry which is preliminary data.</text>
</comment>
<dbReference type="PANTHER" id="PTHR10146">
    <property type="entry name" value="PROLINE SYNTHETASE CO-TRANSCRIBED BACTERIAL HOMOLOG PROTEIN"/>
    <property type="match status" value="1"/>
</dbReference>
<dbReference type="NCBIfam" id="TIGR00044">
    <property type="entry name" value="YggS family pyridoxal phosphate-dependent enzyme"/>
    <property type="match status" value="1"/>
</dbReference>
<dbReference type="SUPFAM" id="SSF51419">
    <property type="entry name" value="PLP-binding barrel"/>
    <property type="match status" value="1"/>
</dbReference>
<evidence type="ECO:0000259" key="5">
    <source>
        <dbReference type="Pfam" id="PF01168"/>
    </source>
</evidence>
<dbReference type="RefSeq" id="WP_190558762.1">
    <property type="nucleotide sequence ID" value="NZ_JACJQU010000003.1"/>
</dbReference>
<dbReference type="HAMAP" id="MF_02087">
    <property type="entry name" value="PLP_homeostasis"/>
    <property type="match status" value="1"/>
</dbReference>
<dbReference type="GO" id="GO:0030170">
    <property type="term" value="F:pyridoxal phosphate binding"/>
    <property type="evidence" value="ECO:0007669"/>
    <property type="project" value="UniProtKB-UniRule"/>
</dbReference>
<dbReference type="CDD" id="cd00635">
    <property type="entry name" value="PLPDE_III_YBL036c_like"/>
    <property type="match status" value="1"/>
</dbReference>
<reference evidence="7" key="1">
    <citation type="journal article" date="2020" name="ISME J.">
        <title>Comparative genomics reveals insights into cyanobacterial evolution and habitat adaptation.</title>
        <authorList>
            <person name="Chen M.Y."/>
            <person name="Teng W.K."/>
            <person name="Zhao L."/>
            <person name="Hu C.X."/>
            <person name="Zhou Y.K."/>
            <person name="Han B.P."/>
            <person name="Song L.R."/>
            <person name="Shu W.S."/>
        </authorList>
    </citation>
    <scope>NUCLEOTIDE SEQUENCE [LARGE SCALE GENOMIC DNA]</scope>
    <source>
        <strain evidence="7">FACHB-251</strain>
    </source>
</reference>
<feature type="modified residue" description="N6-(pyridoxal phosphate)lysine" evidence="2 3">
    <location>
        <position position="27"/>
    </location>
</feature>
<gene>
    <name evidence="6" type="ORF">H6G06_07815</name>
</gene>
<sequence length="227" mass="25206">MTSLISERIVTIRASVPSSVRLIAVSKQVPTELMREAYAAGIRDFAESRIQEAASKQTQLQDLPDITWHFIGNLQSNKAKKALELFDWIHSVDNLHIAQRLDTLAQQLGVSPLVCLQVKILPDPHKSGWMIPDLLADLAALNQCKNLQIQGLMTIPPRGLDEGKIFNVFNDTRNLAQEIASQGWGNIKMQHLSMGMSGDYQLAIQAGATMVRLGTILFGHRFQLAKI</sequence>
<evidence type="ECO:0000313" key="7">
    <source>
        <dbReference type="Proteomes" id="UP000662185"/>
    </source>
</evidence>
<dbReference type="Pfam" id="PF01168">
    <property type="entry name" value="Ala_racemase_N"/>
    <property type="match status" value="1"/>
</dbReference>
<dbReference type="PANTHER" id="PTHR10146:SF14">
    <property type="entry name" value="PYRIDOXAL PHOSPHATE HOMEOSTASIS PROTEIN"/>
    <property type="match status" value="1"/>
</dbReference>
<evidence type="ECO:0000313" key="6">
    <source>
        <dbReference type="EMBL" id="MBD2293397.1"/>
    </source>
</evidence>
<keyword evidence="7" id="KW-1185">Reference proteome</keyword>